<comment type="caution">
    <text evidence="2">The sequence shown here is derived from an EMBL/GenBank/DDBJ whole genome shotgun (WGS) entry which is preliminary data.</text>
</comment>
<dbReference type="AlphaFoldDB" id="A0A246GD70"/>
<protein>
    <recommendedName>
        <fullName evidence="1">DinB-like domain-containing protein</fullName>
    </recommendedName>
</protein>
<gene>
    <name evidence="2" type="ORF">BWK62_02840</name>
</gene>
<accession>A0A246GD70</accession>
<dbReference type="Proteomes" id="UP000198034">
    <property type="component" value="Unassembled WGS sequence"/>
</dbReference>
<name>A0A246GD70_9FLAO</name>
<feature type="domain" description="DinB-like" evidence="1">
    <location>
        <begin position="34"/>
        <end position="175"/>
    </location>
</feature>
<reference evidence="2 3" key="1">
    <citation type="journal article" date="2017" name="Infect. Genet. Evol.">
        <title>Comparative genome analysis of fish pathogen Flavobacterium columnare reveals extensive sequence diversity within the species.</title>
        <authorList>
            <person name="Kayansamruaj P."/>
            <person name="Dong H.T."/>
            <person name="Hirono I."/>
            <person name="Kondo H."/>
            <person name="Senapin S."/>
            <person name="Rodkhum C."/>
        </authorList>
    </citation>
    <scope>NUCLEOTIDE SEQUENCE [LARGE SCALE GENOMIC DNA]</scope>
    <source>
        <strain evidence="2 3">1214</strain>
    </source>
</reference>
<organism evidence="2 3">
    <name type="scientific">Flavobacterium columnare</name>
    <dbReference type="NCBI Taxonomy" id="996"/>
    <lineage>
        <taxon>Bacteria</taxon>
        <taxon>Pseudomonadati</taxon>
        <taxon>Bacteroidota</taxon>
        <taxon>Flavobacteriia</taxon>
        <taxon>Flavobacteriales</taxon>
        <taxon>Flavobacteriaceae</taxon>
        <taxon>Flavobacterium</taxon>
    </lineage>
</organism>
<dbReference type="InterPro" id="IPR024775">
    <property type="entry name" value="DinB-like"/>
</dbReference>
<dbReference type="EMBL" id="MTCY01000005">
    <property type="protein sequence ID" value="OWP79258.1"/>
    <property type="molecule type" value="Genomic_DNA"/>
</dbReference>
<evidence type="ECO:0000313" key="2">
    <source>
        <dbReference type="EMBL" id="OWP79258.1"/>
    </source>
</evidence>
<dbReference type="SUPFAM" id="SSF109854">
    <property type="entry name" value="DinB/YfiT-like putative metalloenzymes"/>
    <property type="match status" value="1"/>
</dbReference>
<evidence type="ECO:0000259" key="1">
    <source>
        <dbReference type="Pfam" id="PF12867"/>
    </source>
</evidence>
<dbReference type="InterPro" id="IPR034660">
    <property type="entry name" value="DinB/YfiT-like"/>
</dbReference>
<dbReference type="Pfam" id="PF12867">
    <property type="entry name" value="DinB_2"/>
    <property type="match status" value="1"/>
</dbReference>
<sequence length="180" mass="21273">MKTTTINLINELKEQVQDHINYVLILKRQELYFLQHRNSKTSWNILECLEHLNLYEDYYLPEIERIISKSTSKPKINYTSGWLGNYFANSMLVAKGISKIKTFKDKNPLGISLDISTIDRFLEHQNQLLHLLERAKEVNLERERIKISIAPWLTIQLGDIFRFIVNHDERHIAQAQKINP</sequence>
<dbReference type="Gene3D" id="1.20.120.450">
    <property type="entry name" value="dinb family like domain"/>
    <property type="match status" value="1"/>
</dbReference>
<proteinExistence type="predicted"/>
<evidence type="ECO:0000313" key="3">
    <source>
        <dbReference type="Proteomes" id="UP000198034"/>
    </source>
</evidence>